<name>A0A1B4V212_9GAMM</name>
<evidence type="ECO:0000313" key="1">
    <source>
        <dbReference type="EMBL" id="BAU47546.1"/>
    </source>
</evidence>
<dbReference type="KEGG" id="sva:SVA_0967"/>
<keyword evidence="2" id="KW-1185">Reference proteome</keyword>
<dbReference type="RefSeq" id="WP_096459536.1">
    <property type="nucleotide sequence ID" value="NZ_AP014936.1"/>
</dbReference>
<dbReference type="OrthoDB" id="5784205at2"/>
<organism evidence="1 2">
    <name type="scientific">Sulfurifustis variabilis</name>
    <dbReference type="NCBI Taxonomy" id="1675686"/>
    <lineage>
        <taxon>Bacteria</taxon>
        <taxon>Pseudomonadati</taxon>
        <taxon>Pseudomonadota</taxon>
        <taxon>Gammaproteobacteria</taxon>
        <taxon>Acidiferrobacterales</taxon>
        <taxon>Acidiferrobacteraceae</taxon>
        <taxon>Sulfurifustis</taxon>
    </lineage>
</organism>
<evidence type="ECO:0000313" key="2">
    <source>
        <dbReference type="Proteomes" id="UP000218899"/>
    </source>
</evidence>
<dbReference type="AlphaFoldDB" id="A0A1B4V212"/>
<reference evidence="1 2" key="1">
    <citation type="submission" date="2015-08" db="EMBL/GenBank/DDBJ databases">
        <title>Complete genome sequence of Sulfurifustis variabilis.</title>
        <authorList>
            <person name="Miura A."/>
            <person name="Kojima H."/>
            <person name="Fukui M."/>
        </authorList>
    </citation>
    <scope>NUCLEOTIDE SEQUENCE [LARGE SCALE GENOMIC DNA]</scope>
    <source>
        <strain evidence="2">skN76</strain>
    </source>
</reference>
<sequence>MTEPETVFDHIFDKAVALGNRVAEKDQEADLWDIADGLLAGAIQYWLYSRQPCGDPKCEDCEPIATAEGRLQELLRLTRRFAEESEYFHQPTDTNVGRA</sequence>
<proteinExistence type="predicted"/>
<dbReference type="EMBL" id="AP014936">
    <property type="protein sequence ID" value="BAU47546.1"/>
    <property type="molecule type" value="Genomic_DNA"/>
</dbReference>
<accession>A0A1B4V212</accession>
<protein>
    <submittedName>
        <fullName evidence="1">Uncharacterized protein</fullName>
    </submittedName>
</protein>
<dbReference type="Proteomes" id="UP000218899">
    <property type="component" value="Chromosome"/>
</dbReference>
<gene>
    <name evidence="1" type="ORF">SVA_0967</name>
</gene>